<comment type="caution">
    <text evidence="9">The sequence shown here is derived from an EMBL/GenBank/DDBJ whole genome shotgun (WGS) entry which is preliminary data.</text>
</comment>
<proteinExistence type="inferred from homology"/>
<keyword evidence="7" id="KW-0812">Transmembrane</keyword>
<evidence type="ECO:0000313" key="10">
    <source>
        <dbReference type="Proteomes" id="UP000177152"/>
    </source>
</evidence>
<dbReference type="Gene3D" id="3.30.1330.60">
    <property type="entry name" value="OmpA-like domain"/>
    <property type="match status" value="1"/>
</dbReference>
<feature type="transmembrane region" description="Helical" evidence="7">
    <location>
        <begin position="7"/>
        <end position="25"/>
    </location>
</feature>
<dbReference type="SUPFAM" id="SSF103088">
    <property type="entry name" value="OmpA-like"/>
    <property type="match status" value="1"/>
</dbReference>
<evidence type="ECO:0000259" key="8">
    <source>
        <dbReference type="PROSITE" id="PS51123"/>
    </source>
</evidence>
<dbReference type="Pfam" id="PF00691">
    <property type="entry name" value="OmpA"/>
    <property type="match status" value="1"/>
</dbReference>
<dbReference type="GO" id="GO:0042597">
    <property type="term" value="C:periplasmic space"/>
    <property type="evidence" value="ECO:0007669"/>
    <property type="project" value="UniProtKB-SubCell"/>
</dbReference>
<evidence type="ECO:0000256" key="5">
    <source>
        <dbReference type="ARBA" id="ARBA00023136"/>
    </source>
</evidence>
<protein>
    <recommendedName>
        <fullName evidence="8">OmpA-like domain-containing protein</fullName>
    </recommendedName>
</protein>
<dbReference type="PROSITE" id="PS51123">
    <property type="entry name" value="OMPA_2"/>
    <property type="match status" value="1"/>
</dbReference>
<dbReference type="SUPFAM" id="SSF53850">
    <property type="entry name" value="Periplasmic binding protein-like II"/>
    <property type="match status" value="1"/>
</dbReference>
<gene>
    <name evidence="9" type="ORF">A2633_03270</name>
</gene>
<dbReference type="InterPro" id="IPR006664">
    <property type="entry name" value="OMP_bac"/>
</dbReference>
<comment type="subcellular location">
    <subcellularLocation>
        <location evidence="1">Membrane</location>
    </subcellularLocation>
    <subcellularLocation>
        <location evidence="2">Periplasm</location>
    </subcellularLocation>
</comment>
<name>A0A1G2K6D1_9BACT</name>
<reference evidence="9 10" key="1">
    <citation type="journal article" date="2016" name="Nat. Commun.">
        <title>Thousands of microbial genomes shed light on interconnected biogeochemical processes in an aquifer system.</title>
        <authorList>
            <person name="Anantharaman K."/>
            <person name="Brown C.T."/>
            <person name="Hug L.A."/>
            <person name="Sharon I."/>
            <person name="Castelle C.J."/>
            <person name="Probst A.J."/>
            <person name="Thomas B.C."/>
            <person name="Singh A."/>
            <person name="Wilkins M.J."/>
            <person name="Karaoz U."/>
            <person name="Brodie E.L."/>
            <person name="Williams K.H."/>
            <person name="Hubbard S.S."/>
            <person name="Banfield J.F."/>
        </authorList>
    </citation>
    <scope>NUCLEOTIDE SEQUENCE [LARGE SCALE GENOMIC DNA]</scope>
</reference>
<accession>A0A1G2K6D1</accession>
<organism evidence="9 10">
    <name type="scientific">Candidatus Sungbacteria bacterium RIFCSPHIGHO2_01_FULL_47_32</name>
    <dbReference type="NCBI Taxonomy" id="1802264"/>
    <lineage>
        <taxon>Bacteria</taxon>
        <taxon>Candidatus Sungiibacteriota</taxon>
    </lineage>
</organism>
<comment type="similarity">
    <text evidence="3">Belongs to the bacterial solute-binding protein SsuA/TauA family.</text>
</comment>
<evidence type="ECO:0000256" key="7">
    <source>
        <dbReference type="SAM" id="Phobius"/>
    </source>
</evidence>
<dbReference type="InterPro" id="IPR006665">
    <property type="entry name" value="OmpA-like"/>
</dbReference>
<dbReference type="PANTHER" id="PTHR30024:SF47">
    <property type="entry name" value="TAURINE-BINDING PERIPLASMIC PROTEIN"/>
    <property type="match status" value="1"/>
</dbReference>
<evidence type="ECO:0000256" key="6">
    <source>
        <dbReference type="PROSITE-ProRule" id="PRU00473"/>
    </source>
</evidence>
<evidence type="ECO:0000256" key="1">
    <source>
        <dbReference type="ARBA" id="ARBA00004370"/>
    </source>
</evidence>
<dbReference type="Gene3D" id="3.40.190.10">
    <property type="entry name" value="Periplasmic binding protein-like II"/>
    <property type="match status" value="1"/>
</dbReference>
<dbReference type="PANTHER" id="PTHR30024">
    <property type="entry name" value="ALIPHATIC SULFONATES-BINDING PROTEIN-RELATED"/>
    <property type="match status" value="1"/>
</dbReference>
<evidence type="ECO:0000256" key="4">
    <source>
        <dbReference type="ARBA" id="ARBA00022729"/>
    </source>
</evidence>
<dbReference type="CDD" id="cd07185">
    <property type="entry name" value="OmpA_C-like"/>
    <property type="match status" value="1"/>
</dbReference>
<dbReference type="PRINTS" id="PR01021">
    <property type="entry name" value="OMPADOMAIN"/>
</dbReference>
<evidence type="ECO:0000313" key="9">
    <source>
        <dbReference type="EMBL" id="OGZ94935.1"/>
    </source>
</evidence>
<evidence type="ECO:0000256" key="2">
    <source>
        <dbReference type="ARBA" id="ARBA00004418"/>
    </source>
</evidence>
<dbReference type="AlphaFoldDB" id="A0A1G2K6D1"/>
<feature type="domain" description="OmpA-like" evidence="8">
    <location>
        <begin position="400"/>
        <end position="521"/>
    </location>
</feature>
<keyword evidence="7" id="KW-1133">Transmembrane helix</keyword>
<dbReference type="Proteomes" id="UP000177152">
    <property type="component" value="Unassembled WGS sequence"/>
</dbReference>
<dbReference type="InterPro" id="IPR036737">
    <property type="entry name" value="OmpA-like_sf"/>
</dbReference>
<evidence type="ECO:0000256" key="3">
    <source>
        <dbReference type="ARBA" id="ARBA00010742"/>
    </source>
</evidence>
<dbReference type="GO" id="GO:0016020">
    <property type="term" value="C:membrane"/>
    <property type="evidence" value="ECO:0007669"/>
    <property type="project" value="UniProtKB-SubCell"/>
</dbReference>
<keyword evidence="4" id="KW-0732">Signal</keyword>
<sequence length="522" mass="57641">MNNHAKAAVVLVGIGLLALIGWHFMSPIFNDWSQKNTSDAKMSKGKITVAYDNWIGYFPLCSPEMKKQMRASGWNWQCEDDKADYPGRMQRLKNRDIQFAVATVDSYVLNGAPKGFPGVVSIVIDESKGADAIIARKDKTANLNAVKGRADLRIAYTPGSPSHHLLKVAAIHFGVPELLPPQGPRRIETNGSEEALKKLLSGEADIAVLWEPDVSRALAKGNFVKLLGTENTEQLIVDILLVGREFVDKNPDVVKLALSTYFQVLKFYRDNPDILTREIIAETKLPPDAVKSMLSGVAWVNLTDNAQQWFGVSYQGRSADEGLFSTIESTVRILRSSGDFQSNPIPDSDPNRLIRSEYVRELYIKGSNTGFTVPGHAGSPPVNSLEARFTPLDGSGWKGLREVGTLKIQPITFQSGTADLSLDGKTEIDAAVEALRHYPKFRVLIKGHTGMSGDPDVNQKLSQERAESVMRYLTVTFSIDPNRLKAVGIGSDEPLSRTSGESDRAYNYRLPRVEIYLVSEVY</sequence>
<keyword evidence="5 6" id="KW-0472">Membrane</keyword>
<dbReference type="EMBL" id="MHQC01000021">
    <property type="protein sequence ID" value="OGZ94935.1"/>
    <property type="molecule type" value="Genomic_DNA"/>
</dbReference>